<sequence>MRMKVPTAAAIAEMICLNPDVDTIVVGDNTYERCLERPREELQRWLYSVIHVGNQKIFENTDLQNANLNSEITSSLTDPWFEVEVAEQATVNGIEVAEVGGIKIKKTITDSLSGVRIPCFRPNLTPGFFMFKHDDSIVNNDEAKIMRYYVSTNSPELAISVWSKAIKYLLRSERKFSAKVLSNSESYPRNDAVVFYLPGKNPAFEKRLVEIVQDEPDKDESCMGSPLCQSISSQITLAQQPRKSGNEEVSFGEHRCRIIAKAIQDALSTGADFLPLLIARLKQEHVNPQNLSANAY</sequence>
<protein>
    <submittedName>
        <fullName evidence="1">Uncharacterized protein</fullName>
    </submittedName>
</protein>
<dbReference type="Proteomes" id="UP000345266">
    <property type="component" value="Unassembled WGS sequence"/>
</dbReference>
<dbReference type="AlphaFoldDB" id="A0A564VSZ6"/>
<reference evidence="1 2" key="1">
    <citation type="submission" date="2019-07" db="EMBL/GenBank/DDBJ databases">
        <authorList>
            <person name="Hibberd C M."/>
            <person name="Gehrig L. J."/>
            <person name="Chang H.-W."/>
            <person name="Venkatesh S."/>
        </authorList>
    </citation>
    <scope>NUCLEOTIDE SEQUENCE [LARGE SCALE GENOMIC DNA]</scope>
    <source>
        <strain evidence="1">Bifidobacterium_longum_subsp_infantis_JG_Bg463</strain>
    </source>
</reference>
<evidence type="ECO:0000313" key="2">
    <source>
        <dbReference type="Proteomes" id="UP000345266"/>
    </source>
</evidence>
<dbReference type="Pfam" id="PF17914">
    <property type="entry name" value="HopA1"/>
    <property type="match status" value="1"/>
</dbReference>
<gene>
    <name evidence="1" type="ORF">BLJG463_01695</name>
</gene>
<accession>A0A564VSZ6</accession>
<proteinExistence type="predicted"/>
<organism evidence="1 2">
    <name type="scientific">Bifidobacterium longum subsp. infantis</name>
    <dbReference type="NCBI Taxonomy" id="1682"/>
    <lineage>
        <taxon>Bacteria</taxon>
        <taxon>Bacillati</taxon>
        <taxon>Actinomycetota</taxon>
        <taxon>Actinomycetes</taxon>
        <taxon>Bifidobacteriales</taxon>
        <taxon>Bifidobacteriaceae</taxon>
        <taxon>Bifidobacterium</taxon>
    </lineage>
</organism>
<dbReference type="InterPro" id="IPR040871">
    <property type="entry name" value="HopA1"/>
</dbReference>
<dbReference type="EMBL" id="CABHNT010000042">
    <property type="protein sequence ID" value="VUX35716.1"/>
    <property type="molecule type" value="Genomic_DNA"/>
</dbReference>
<evidence type="ECO:0000313" key="1">
    <source>
        <dbReference type="EMBL" id="VUX35716.1"/>
    </source>
</evidence>
<name>A0A564VSZ6_BIFLI</name>